<accession>A0A4P9ZGQ6</accession>
<evidence type="ECO:0000313" key="2">
    <source>
        <dbReference type="Proteomes" id="UP000268321"/>
    </source>
</evidence>
<proteinExistence type="predicted"/>
<evidence type="ECO:0000313" key="1">
    <source>
        <dbReference type="EMBL" id="RKP32123.1"/>
    </source>
</evidence>
<dbReference type="Proteomes" id="UP000268321">
    <property type="component" value="Unassembled WGS sequence"/>
</dbReference>
<sequence>MSYPKYVNGEPPVVTLKEYDIAPWAGTTCVDRSADGGFVVVVMEKPEQIVAKIHPIGNDKLNAIFSGAHAERLQQMAEEKEGKKQGLEADN</sequence>
<organism evidence="1 2">
    <name type="scientific">Metschnikowia bicuspidata</name>
    <dbReference type="NCBI Taxonomy" id="27322"/>
    <lineage>
        <taxon>Eukaryota</taxon>
        <taxon>Fungi</taxon>
        <taxon>Dikarya</taxon>
        <taxon>Ascomycota</taxon>
        <taxon>Saccharomycotina</taxon>
        <taxon>Pichiomycetes</taxon>
        <taxon>Metschnikowiaceae</taxon>
        <taxon>Metschnikowia</taxon>
    </lineage>
</organism>
<dbReference type="EMBL" id="ML004434">
    <property type="protein sequence ID" value="RKP32123.1"/>
    <property type="molecule type" value="Genomic_DNA"/>
</dbReference>
<reference evidence="2" key="1">
    <citation type="journal article" date="2018" name="Nat. Microbiol.">
        <title>Leveraging single-cell genomics to expand the fungal tree of life.</title>
        <authorList>
            <person name="Ahrendt S.R."/>
            <person name="Quandt C.A."/>
            <person name="Ciobanu D."/>
            <person name="Clum A."/>
            <person name="Salamov A."/>
            <person name="Andreopoulos B."/>
            <person name="Cheng J.F."/>
            <person name="Woyke T."/>
            <person name="Pelin A."/>
            <person name="Henrissat B."/>
            <person name="Reynolds N.K."/>
            <person name="Benny G.L."/>
            <person name="Smith M.E."/>
            <person name="James T.Y."/>
            <person name="Grigoriev I.V."/>
        </authorList>
    </citation>
    <scope>NUCLEOTIDE SEQUENCE [LARGE SCALE GENOMIC DNA]</scope>
    <source>
        <strain evidence="2">Baker2002</strain>
    </source>
</reference>
<dbReference type="AlphaFoldDB" id="A0A4P9ZGQ6"/>
<keyword evidence="2" id="KW-1185">Reference proteome</keyword>
<gene>
    <name evidence="1" type="ORF">METBISCDRAFT_26072</name>
</gene>
<protein>
    <submittedName>
        <fullName evidence="1">Uncharacterized protein</fullName>
    </submittedName>
</protein>
<dbReference type="OrthoDB" id="3978952at2759"/>
<name>A0A4P9ZGQ6_9ASCO</name>